<reference evidence="11 12" key="1">
    <citation type="submission" date="2013-11" db="EMBL/GenBank/DDBJ databases">
        <title>Draft genome of the bovine lungworm Dictyocaulus viviparus.</title>
        <authorList>
            <person name="Mitreva M."/>
        </authorList>
    </citation>
    <scope>NUCLEOTIDE SEQUENCE [LARGE SCALE GENOMIC DNA]</scope>
    <source>
        <strain evidence="11 12">HannoverDv2000</strain>
    </source>
</reference>
<organism evidence="11 12">
    <name type="scientific">Dictyocaulus viviparus</name>
    <name type="common">Bovine lungworm</name>
    <dbReference type="NCBI Taxonomy" id="29172"/>
    <lineage>
        <taxon>Eukaryota</taxon>
        <taxon>Metazoa</taxon>
        <taxon>Ecdysozoa</taxon>
        <taxon>Nematoda</taxon>
        <taxon>Chromadorea</taxon>
        <taxon>Rhabditida</taxon>
        <taxon>Rhabditina</taxon>
        <taxon>Rhabditomorpha</taxon>
        <taxon>Strongyloidea</taxon>
        <taxon>Metastrongylidae</taxon>
        <taxon>Dictyocaulus</taxon>
    </lineage>
</organism>
<sequence length="1298" mass="151933">MLQINQLKKEEYDNDPREGEANNNKYFVAVERTFEGECEVEYTINNLPEGKTQWSKSINFQKCNTHPQIEYGMHPGRTDKSTNEKMFSTIIKHQVSETKGKILITEAELHSQYKLVPMSKKHEMITSVVHSKITLIYGGKVETAIHKLRRDRKETLIYNSELEMYEEKFAMTGDEKFLHRIPEWKNKVEHIEKLLSIIIRHLDEKIELETTHHFARLVKLLRLCSEGDLIKIQRFLTNQKKTNYNVMSIYYDALAMAGTRITVTELANIVNSEKIDSLRAVRLVKSLSEVPVPSEEIADQILSICEGEVAERVPYLKQACWLTYGAIYNRICWNERLAVQYVENICKRGLKEKFVGKLIDMFKKSDTRYEKVLMLKSLGNAGLDISVYSLEEIIHNKNEEKSVRNEAINALRKLCQFMPRKVQNILMPIFKDRTEVPQVRMSALRIIMETMPRQVVVDQIVHQMEIERDHNIRSFIFNVLKSISQSTKTEEMTAFSVNKALRTIKTEFYEKLNNRVPTWTANNEDMQYGTTLSLQYLFTKDSILPKDLLASLDTIIGGKLYKHFAQLGFSQQDIDNILSKLLHKFEESGLEQIVVRGRRSTKYRASDIFRAISEKLNLVRRNNKKEDPQMMFYVRYKDMDYAFLPIDINTIPKLFGNVIRDGKIQLDEIEHILATGTQFQSSAGFFIYESVRKIPTALGLPLVLTSNMPTVVTVQGHIKVELEPKRSSILNGLRVRLLLKPRVATTHVIKAIAFYPAVESGFKLLHSATFEHPLNCEIEVMMKDQFRTKLVFRPPEHRTNLIHYQSRPAVLIRHIKKITHAYPESTEVTVHLHKQLYPTENFEYNYLKKYGTLVKMMGTIHRQVIRKTESFLNPILIGYNTLDIMTEPTQDMAEEYVFNMELETFVPVIMEKPTVDKLFKTHDEFSEVDGEDLEQRRGGDRRAQIYTYLKNLDIGKAYQHRIVFKFETIGQRDKNEIEVELVAKCENKYRYCQTQLRGRRSPLVMEKSKWEMNVEVQTVYPETPKTLNNLKKFHREFHGFINARWGNQETNNVLIRMQGEQSREQKLWMKNYNQIFKSKLTEMERVKLASDLNLYKFVASYRFTPETEYYISKLFSFLNIWQMWNIDYAITKNEEGRVRAQLNIDPLSRRTFDLHIYTPQSRIVIKKVALPFSFASVTVHNPNLDEITSMKDIISHVFKNNRAECIIKSSNVNTFDNMYFKFPLTTCYTVMAKDCSNEDPKFAVLLKKKEKNRKEKKLKLITRQNVYEIEMRNNELIGKLNGREIGLEDKKVPNKQDS</sequence>
<dbReference type="STRING" id="29172.A0A0D8XVI7"/>
<keyword evidence="5" id="KW-1015">Disulfide bond</keyword>
<feature type="compositionally biased region" description="Basic and acidic residues" evidence="8">
    <location>
        <begin position="7"/>
        <end position="20"/>
    </location>
</feature>
<dbReference type="InterPro" id="IPR001846">
    <property type="entry name" value="VWF_type-D"/>
</dbReference>
<evidence type="ECO:0000256" key="8">
    <source>
        <dbReference type="SAM" id="MobiDB-lite"/>
    </source>
</evidence>
<keyword evidence="12" id="KW-1185">Reference proteome</keyword>
<protein>
    <recommendedName>
        <fullName evidence="13">Vitellogenin domain-containing protein</fullName>
    </recommendedName>
</protein>
<comment type="subcellular location">
    <subcellularLocation>
        <location evidence="1">Secreted</location>
    </subcellularLocation>
</comment>
<evidence type="ECO:0000256" key="6">
    <source>
        <dbReference type="ARBA" id="ARBA00023180"/>
    </source>
</evidence>
<keyword evidence="4" id="KW-0758">Storage protein</keyword>
<dbReference type="Gene3D" id="2.20.80.10">
    <property type="entry name" value="Lipovitellin-phosvitin complex, chain A, domain 4"/>
    <property type="match status" value="1"/>
</dbReference>
<feature type="domain" description="Vitellogenin" evidence="9">
    <location>
        <begin position="1"/>
        <end position="548"/>
    </location>
</feature>
<dbReference type="PROSITE" id="PS51233">
    <property type="entry name" value="VWFD"/>
    <property type="match status" value="1"/>
</dbReference>
<dbReference type="Pfam" id="PF01347">
    <property type="entry name" value="Vitellogenin_N"/>
    <property type="match status" value="1"/>
</dbReference>
<dbReference type="Pfam" id="PF09172">
    <property type="entry name" value="Vit_open_b-sht"/>
    <property type="match status" value="1"/>
</dbReference>
<evidence type="ECO:0000256" key="3">
    <source>
        <dbReference type="ARBA" id="ARBA00022729"/>
    </source>
</evidence>
<dbReference type="SMART" id="SM01169">
    <property type="entry name" value="DUF1943"/>
    <property type="match status" value="1"/>
</dbReference>
<evidence type="ECO:0000256" key="1">
    <source>
        <dbReference type="ARBA" id="ARBA00004613"/>
    </source>
</evidence>
<comment type="caution">
    <text evidence="7">Lacks conserved residue(s) required for the propagation of feature annotation.</text>
</comment>
<keyword evidence="2" id="KW-0964">Secreted</keyword>
<dbReference type="PANTHER" id="PTHR23345:SF15">
    <property type="entry name" value="VITELLOGENIN 1-RELATED"/>
    <property type="match status" value="1"/>
</dbReference>
<dbReference type="InterPro" id="IPR015819">
    <property type="entry name" value="Lipid_transp_b-sht_shell"/>
</dbReference>
<dbReference type="PANTHER" id="PTHR23345">
    <property type="entry name" value="VITELLOGENIN-RELATED"/>
    <property type="match status" value="1"/>
</dbReference>
<dbReference type="SUPFAM" id="SSF56968">
    <property type="entry name" value="Lipovitellin-phosvitin complex, beta-sheet shell regions"/>
    <property type="match status" value="2"/>
</dbReference>
<evidence type="ECO:0000256" key="2">
    <source>
        <dbReference type="ARBA" id="ARBA00022525"/>
    </source>
</evidence>
<dbReference type="Gene3D" id="2.30.230.10">
    <property type="entry name" value="Lipovitellin, beta-sheet shell regions, chain A"/>
    <property type="match status" value="1"/>
</dbReference>
<feature type="region of interest" description="Disordered" evidence="8">
    <location>
        <begin position="1"/>
        <end position="23"/>
    </location>
</feature>
<dbReference type="SUPFAM" id="SSF48431">
    <property type="entry name" value="Lipovitellin-phosvitin complex, superhelical domain"/>
    <property type="match status" value="1"/>
</dbReference>
<dbReference type="EMBL" id="KN716356">
    <property type="protein sequence ID" value="KJH46366.1"/>
    <property type="molecule type" value="Genomic_DNA"/>
</dbReference>
<evidence type="ECO:0000256" key="7">
    <source>
        <dbReference type="PROSITE-ProRule" id="PRU00557"/>
    </source>
</evidence>
<dbReference type="GO" id="GO:0005576">
    <property type="term" value="C:extracellular region"/>
    <property type="evidence" value="ECO:0007669"/>
    <property type="project" value="UniProtKB-SubCell"/>
</dbReference>
<keyword evidence="6" id="KW-0325">Glycoprotein</keyword>
<dbReference type="PROSITE" id="PS51211">
    <property type="entry name" value="VITELLOGENIN"/>
    <property type="match status" value="1"/>
</dbReference>
<dbReference type="InterPro" id="IPR015816">
    <property type="entry name" value="Vitellinogen_b-sht_N"/>
</dbReference>
<dbReference type="OrthoDB" id="5825149at2759"/>
<evidence type="ECO:0000256" key="5">
    <source>
        <dbReference type="ARBA" id="ARBA00023157"/>
    </source>
</evidence>
<reference evidence="12" key="2">
    <citation type="journal article" date="2016" name="Sci. Rep.">
        <title>Dictyocaulus viviparus genome, variome and transcriptome elucidate lungworm biology and support future intervention.</title>
        <authorList>
            <person name="McNulty S.N."/>
            <person name="Strube C."/>
            <person name="Rosa B.A."/>
            <person name="Martin J.C."/>
            <person name="Tyagi R."/>
            <person name="Choi Y.J."/>
            <person name="Wang Q."/>
            <person name="Hallsworth Pepin K."/>
            <person name="Zhang X."/>
            <person name="Ozersky P."/>
            <person name="Wilson R.K."/>
            <person name="Sternberg P.W."/>
            <person name="Gasser R.B."/>
            <person name="Mitreva M."/>
        </authorList>
    </citation>
    <scope>NUCLEOTIDE SEQUENCE [LARGE SCALE GENOMIC DNA]</scope>
    <source>
        <strain evidence="12">HannoverDv2000</strain>
    </source>
</reference>
<dbReference type="FunFam" id="1.25.10.20:FF:000003">
    <property type="entry name" value="Vitellogenin C"/>
    <property type="match status" value="1"/>
</dbReference>
<accession>A0A0D8XVI7</accession>
<dbReference type="InterPro" id="IPR015255">
    <property type="entry name" value="Vitellinogen_open_b-sht"/>
</dbReference>
<keyword evidence="3" id="KW-0732">Signal</keyword>
<feature type="domain" description="VWFD" evidence="10">
    <location>
        <begin position="1203"/>
        <end position="1298"/>
    </location>
</feature>
<evidence type="ECO:0000259" key="9">
    <source>
        <dbReference type="PROSITE" id="PS51211"/>
    </source>
</evidence>
<name>A0A0D8XVI7_DICVI</name>
<proteinExistence type="predicted"/>
<evidence type="ECO:0008006" key="13">
    <source>
        <dbReference type="Google" id="ProtNLM"/>
    </source>
</evidence>
<dbReference type="Proteomes" id="UP000053766">
    <property type="component" value="Unassembled WGS sequence"/>
</dbReference>
<evidence type="ECO:0000313" key="12">
    <source>
        <dbReference type="Proteomes" id="UP000053766"/>
    </source>
</evidence>
<evidence type="ECO:0000256" key="4">
    <source>
        <dbReference type="ARBA" id="ARBA00022761"/>
    </source>
</evidence>
<dbReference type="InterPro" id="IPR050733">
    <property type="entry name" value="Vitellogenin/Apolipophorin"/>
</dbReference>
<evidence type="ECO:0000259" key="10">
    <source>
        <dbReference type="PROSITE" id="PS51233"/>
    </source>
</evidence>
<dbReference type="InterPro" id="IPR001747">
    <property type="entry name" value="Vitellogenin_N"/>
</dbReference>
<gene>
    <name evidence="11" type="ORF">DICVIV_07576</name>
</gene>
<dbReference type="GO" id="GO:0045735">
    <property type="term" value="F:nutrient reservoir activity"/>
    <property type="evidence" value="ECO:0007669"/>
    <property type="project" value="UniProtKB-KW"/>
</dbReference>
<evidence type="ECO:0000313" key="11">
    <source>
        <dbReference type="EMBL" id="KJH46366.1"/>
    </source>
</evidence>
<dbReference type="Pfam" id="PF00094">
    <property type="entry name" value="VWD"/>
    <property type="match status" value="1"/>
</dbReference>
<dbReference type="Gene3D" id="1.25.10.20">
    <property type="entry name" value="Vitellinogen, superhelical"/>
    <property type="match status" value="1"/>
</dbReference>
<dbReference type="InterPro" id="IPR011030">
    <property type="entry name" value="Lipovitellin_superhlx_dom"/>
</dbReference>
<dbReference type="SMART" id="SM00638">
    <property type="entry name" value="LPD_N"/>
    <property type="match status" value="1"/>
</dbReference>
<dbReference type="GO" id="GO:0005319">
    <property type="term" value="F:lipid transporter activity"/>
    <property type="evidence" value="ECO:0007669"/>
    <property type="project" value="InterPro"/>
</dbReference>